<dbReference type="EMBL" id="BMPI01000035">
    <property type="protein sequence ID" value="GGM52254.1"/>
    <property type="molecule type" value="Genomic_DNA"/>
</dbReference>
<evidence type="ECO:0000313" key="2">
    <source>
        <dbReference type="Proteomes" id="UP000642070"/>
    </source>
</evidence>
<dbReference type="Proteomes" id="UP000642070">
    <property type="component" value="Unassembled WGS sequence"/>
</dbReference>
<evidence type="ECO:0000313" key="1">
    <source>
        <dbReference type="EMBL" id="GGM52254.1"/>
    </source>
</evidence>
<accession>A0A917U216</accession>
<reference evidence="1" key="1">
    <citation type="journal article" date="2014" name="Int. J. Syst. Evol. Microbiol.">
        <title>Complete genome sequence of Corynebacterium casei LMG S-19264T (=DSM 44701T), isolated from a smear-ripened cheese.</title>
        <authorList>
            <consortium name="US DOE Joint Genome Institute (JGI-PGF)"/>
            <person name="Walter F."/>
            <person name="Albersmeier A."/>
            <person name="Kalinowski J."/>
            <person name="Ruckert C."/>
        </authorList>
    </citation>
    <scope>NUCLEOTIDE SEQUENCE</scope>
    <source>
        <strain evidence="1">JCM 19831</strain>
    </source>
</reference>
<organism evidence="1 2">
    <name type="scientific">Dactylosporangium sucinum</name>
    <dbReference type="NCBI Taxonomy" id="1424081"/>
    <lineage>
        <taxon>Bacteria</taxon>
        <taxon>Bacillati</taxon>
        <taxon>Actinomycetota</taxon>
        <taxon>Actinomycetes</taxon>
        <taxon>Micromonosporales</taxon>
        <taxon>Micromonosporaceae</taxon>
        <taxon>Dactylosporangium</taxon>
    </lineage>
</organism>
<comment type="caution">
    <text evidence="1">The sequence shown here is derived from an EMBL/GenBank/DDBJ whole genome shotgun (WGS) entry which is preliminary data.</text>
</comment>
<keyword evidence="2" id="KW-1185">Reference proteome</keyword>
<name>A0A917U216_9ACTN</name>
<gene>
    <name evidence="1" type="ORF">GCM10007977_062300</name>
</gene>
<dbReference type="RefSeq" id="WP_190253544.1">
    <property type="nucleotide sequence ID" value="NZ_BMPI01000035.1"/>
</dbReference>
<proteinExistence type="predicted"/>
<dbReference type="AlphaFoldDB" id="A0A917U216"/>
<reference evidence="1" key="2">
    <citation type="submission" date="2020-09" db="EMBL/GenBank/DDBJ databases">
        <authorList>
            <person name="Sun Q."/>
            <person name="Ohkuma M."/>
        </authorList>
    </citation>
    <scope>NUCLEOTIDE SEQUENCE</scope>
    <source>
        <strain evidence="1">JCM 19831</strain>
    </source>
</reference>
<sequence length="100" mass="10816">MIPPYLMNADDIRREIDIDTALYGEAYATAAERAVAPGTTITGLDGDPCTVTQVRGRRFVSVTSPAHPDERLIDVTVFKTTDGTPLQDLIDQAARPGEGR</sequence>
<protein>
    <submittedName>
        <fullName evidence="1">Uncharacterized protein</fullName>
    </submittedName>
</protein>